<dbReference type="InterPro" id="IPR002931">
    <property type="entry name" value="Transglutaminase-like"/>
</dbReference>
<dbReference type="SUPFAM" id="SSF54001">
    <property type="entry name" value="Cysteine proteinases"/>
    <property type="match status" value="1"/>
</dbReference>
<evidence type="ECO:0000313" key="3">
    <source>
        <dbReference type="EMBL" id="MEJ8574427.1"/>
    </source>
</evidence>
<dbReference type="PANTHER" id="PTHR33490">
    <property type="entry name" value="BLR5614 PROTEIN-RELATED"/>
    <property type="match status" value="1"/>
</dbReference>
<comment type="caution">
    <text evidence="3">The sequence shown here is derived from an EMBL/GenBank/DDBJ whole genome shotgun (WGS) entry which is preliminary data.</text>
</comment>
<dbReference type="EMBL" id="JAZHOF010000011">
    <property type="protein sequence ID" value="MEJ8574427.1"/>
    <property type="molecule type" value="Genomic_DNA"/>
</dbReference>
<feature type="domain" description="Transglutaminase-like" evidence="2">
    <location>
        <begin position="161"/>
        <end position="226"/>
    </location>
</feature>
<name>A0AAW9RQ11_9HYPH</name>
<dbReference type="RefSeq" id="WP_340332122.1">
    <property type="nucleotide sequence ID" value="NZ_JAZHOF010000011.1"/>
</dbReference>
<protein>
    <submittedName>
        <fullName evidence="3">Transglutaminase family protein</fullName>
    </submittedName>
</protein>
<organism evidence="3 4">
    <name type="scientific">Microbaculum marinum</name>
    <dbReference type="NCBI Taxonomy" id="1764581"/>
    <lineage>
        <taxon>Bacteria</taxon>
        <taxon>Pseudomonadati</taxon>
        <taxon>Pseudomonadota</taxon>
        <taxon>Alphaproteobacteria</taxon>
        <taxon>Hyphomicrobiales</taxon>
        <taxon>Tepidamorphaceae</taxon>
        <taxon>Microbaculum</taxon>
    </lineage>
</organism>
<dbReference type="AlphaFoldDB" id="A0AAW9RQ11"/>
<proteinExistence type="predicted"/>
<accession>A0AAW9RQ11</accession>
<sequence>MRIRIGFDISIQCAGPTPLLLALHPHPDEDHRLMGTCEIVTDPKLATEVFLDEFGNRRARVVARPGVLRLRADCVAQDAGEPDAVVACADQHAVEDLPLSTLGFLSSSRYCEVDEMSAKAWELFGHTEPGWARVQAICDFVHHHVTFGYGYARSTKTASDTLREGRGVCRDFAHLMITLCRAMNFPARYVSGYLGDIGVPPAGPGDFCAWTEVFLGGRWHTFDARYNIPRIGRIVMVRGRDAADVPMIAAFGQYSLKAFEVWTDEVPATNRPARIGRPSLASHNRMPTPLAPLLAGEPDVKTLGSRQSQ</sequence>
<feature type="region of interest" description="Disordered" evidence="1">
    <location>
        <begin position="273"/>
        <end position="309"/>
    </location>
</feature>
<dbReference type="Gene3D" id="3.10.620.30">
    <property type="match status" value="1"/>
</dbReference>
<dbReference type="Pfam" id="PF01841">
    <property type="entry name" value="Transglut_core"/>
    <property type="match status" value="1"/>
</dbReference>
<dbReference type="Gene3D" id="2.60.40.2250">
    <property type="match status" value="1"/>
</dbReference>
<dbReference type="PANTHER" id="PTHR33490:SF12">
    <property type="entry name" value="BLL5557 PROTEIN"/>
    <property type="match status" value="1"/>
</dbReference>
<gene>
    <name evidence="3" type="ORF">V3328_23290</name>
</gene>
<evidence type="ECO:0000259" key="2">
    <source>
        <dbReference type="SMART" id="SM00460"/>
    </source>
</evidence>
<dbReference type="InterPro" id="IPR038765">
    <property type="entry name" value="Papain-like_cys_pep_sf"/>
</dbReference>
<reference evidence="3 4" key="1">
    <citation type="submission" date="2024-02" db="EMBL/GenBank/DDBJ databases">
        <title>Genome analysis and characterization of Microbaculum marinisediminis sp. nov., isolated from marine sediment.</title>
        <authorList>
            <person name="Du Z.-J."/>
            <person name="Ye Y.-Q."/>
            <person name="Zhang Z.-R."/>
            <person name="Yuan S.-M."/>
            <person name="Zhang X.-Y."/>
        </authorList>
    </citation>
    <scope>NUCLEOTIDE SEQUENCE [LARGE SCALE GENOMIC DNA]</scope>
    <source>
        <strain evidence="3 4">SDUM1044001</strain>
    </source>
</reference>
<keyword evidence="4" id="KW-1185">Reference proteome</keyword>
<dbReference type="Proteomes" id="UP001378188">
    <property type="component" value="Unassembled WGS sequence"/>
</dbReference>
<evidence type="ECO:0000256" key="1">
    <source>
        <dbReference type="SAM" id="MobiDB-lite"/>
    </source>
</evidence>
<dbReference type="SMART" id="SM00460">
    <property type="entry name" value="TGc"/>
    <property type="match status" value="1"/>
</dbReference>
<evidence type="ECO:0000313" key="4">
    <source>
        <dbReference type="Proteomes" id="UP001378188"/>
    </source>
</evidence>